<accession>A0A1B7W640</accession>
<comment type="caution">
    <text evidence="2">The sequence shown here is derived from an EMBL/GenBank/DDBJ whole genome shotgun (WGS) entry which is preliminary data.</text>
</comment>
<evidence type="ECO:0000313" key="3">
    <source>
        <dbReference type="Proteomes" id="UP000092093"/>
    </source>
</evidence>
<sequence length="69" mass="7417">MLLNPFGKEKFEKLTDPPSPEYPLTPAGWEKASIRAPNSEQLKGGAPAAASAQTIAKPINNPKNRVFGQ</sequence>
<proteinExistence type="predicted"/>
<protein>
    <submittedName>
        <fullName evidence="2">Uncharacterized protein</fullName>
    </submittedName>
</protein>
<feature type="region of interest" description="Disordered" evidence="1">
    <location>
        <begin position="1"/>
        <end position="22"/>
    </location>
</feature>
<dbReference type="EMBL" id="LJOW01000764">
    <property type="protein sequence ID" value="OBQ32601.1"/>
    <property type="molecule type" value="Genomic_DNA"/>
</dbReference>
<name>A0A1B7W640_APHFL</name>
<organism evidence="2 3">
    <name type="scientific">Aphanizomenon flos-aquae WA102</name>
    <dbReference type="NCBI Taxonomy" id="1710896"/>
    <lineage>
        <taxon>Bacteria</taxon>
        <taxon>Bacillati</taxon>
        <taxon>Cyanobacteriota</taxon>
        <taxon>Cyanophyceae</taxon>
        <taxon>Nostocales</taxon>
        <taxon>Aphanizomenonaceae</taxon>
        <taxon>Aphanizomenon</taxon>
    </lineage>
</organism>
<dbReference type="Proteomes" id="UP000092093">
    <property type="component" value="Unassembled WGS sequence"/>
</dbReference>
<gene>
    <name evidence="2" type="ORF">AN484_27810</name>
</gene>
<reference evidence="2 3" key="1">
    <citation type="submission" date="2015-09" db="EMBL/GenBank/DDBJ databases">
        <title>Aphanizomenon flos-aquae WA102.</title>
        <authorList>
            <person name="Driscoll C."/>
        </authorList>
    </citation>
    <scope>NUCLEOTIDE SEQUENCE [LARGE SCALE GENOMIC DNA]</scope>
    <source>
        <strain evidence="2">WA102</strain>
    </source>
</reference>
<evidence type="ECO:0000313" key="2">
    <source>
        <dbReference type="EMBL" id="OBQ32601.1"/>
    </source>
</evidence>
<evidence type="ECO:0000256" key="1">
    <source>
        <dbReference type="SAM" id="MobiDB-lite"/>
    </source>
</evidence>
<dbReference type="AlphaFoldDB" id="A0A1B7W640"/>